<dbReference type="Proteomes" id="UP001367508">
    <property type="component" value="Unassembled WGS sequence"/>
</dbReference>
<dbReference type="GO" id="GO:0015031">
    <property type="term" value="P:protein transport"/>
    <property type="evidence" value="ECO:0007669"/>
    <property type="project" value="InterPro"/>
</dbReference>
<dbReference type="InterPro" id="IPR042277">
    <property type="entry name" value="IST1-like"/>
</dbReference>
<name>A0AAN9JYV2_CANGL</name>
<evidence type="ECO:0000256" key="2">
    <source>
        <dbReference type="SAM" id="MobiDB-lite"/>
    </source>
</evidence>
<reference evidence="3 4" key="1">
    <citation type="submission" date="2024-01" db="EMBL/GenBank/DDBJ databases">
        <title>The genomes of 5 underutilized Papilionoideae crops provide insights into root nodulation and disease resistanc.</title>
        <authorList>
            <person name="Jiang F."/>
        </authorList>
    </citation>
    <scope>NUCLEOTIDE SEQUENCE [LARGE SCALE GENOMIC DNA]</scope>
    <source>
        <strain evidence="3">LVBAO_FW01</strain>
        <tissue evidence="3">Leaves</tissue>
    </source>
</reference>
<dbReference type="PANTHER" id="PTHR12161">
    <property type="entry name" value="IST1 FAMILY MEMBER"/>
    <property type="match status" value="1"/>
</dbReference>
<evidence type="ECO:0000256" key="1">
    <source>
        <dbReference type="ARBA" id="ARBA00005536"/>
    </source>
</evidence>
<evidence type="ECO:0000313" key="4">
    <source>
        <dbReference type="Proteomes" id="UP001367508"/>
    </source>
</evidence>
<dbReference type="FunFam" id="1.20.1260.60:FF:000002">
    <property type="entry name" value="Vacuolar protein sorting-associated protein IST1"/>
    <property type="match status" value="1"/>
</dbReference>
<dbReference type="Gene3D" id="1.20.1260.60">
    <property type="entry name" value="Vacuolar protein sorting-associated protein Ist1"/>
    <property type="match status" value="1"/>
</dbReference>
<keyword evidence="4" id="KW-1185">Reference proteome</keyword>
<evidence type="ECO:0000313" key="3">
    <source>
        <dbReference type="EMBL" id="KAK7306944.1"/>
    </source>
</evidence>
<protein>
    <submittedName>
        <fullName evidence="3">Uncharacterized protein</fullName>
    </submittedName>
</protein>
<feature type="compositionally biased region" description="Basic and acidic residues" evidence="2">
    <location>
        <begin position="289"/>
        <end position="300"/>
    </location>
</feature>
<sequence>MKPPWEDPFYLPLPSTSLGLGYVHMGKKLDALLGRTFKPAKFTANVNLAISRLAVLKNQRHARLRIARSDILELLKLGHHERALLRVEHVVKDQNMLYVYDKIEGYCNLLIERVHLIEQERECPEELREAASGLLFAASRCGDFPEIQEIRTVLTSRFGKEFAARAIELRNNCGVNPQMVQKLSTRMPSWESRMKALKEIASENGIVLQLEEASSVSVEEQSNIEKQNQHEPEIKEENINIFPTRGKDEELTDSFMARQKYKDVAGAAQAAFESAANAAAAAKAALELSRSEPHDPDDHNSPSFQPRKMVDGHDFMNPQLEEKELKNDINELKKPKDIKSYSSTDKTSKGATALVDAEIEADPFDKELVFDESDDETDNEQNRNQTSKQTSSRYGVDIKVGSGSGKIALNTVPGLKMQGVSSLDLQKTPISVRTR</sequence>
<dbReference type="EMBL" id="JAYMYQ010000010">
    <property type="protein sequence ID" value="KAK7306944.1"/>
    <property type="molecule type" value="Genomic_DNA"/>
</dbReference>
<accession>A0AAN9JYV2</accession>
<feature type="compositionally biased region" description="Acidic residues" evidence="2">
    <location>
        <begin position="370"/>
        <end position="379"/>
    </location>
</feature>
<feature type="region of interest" description="Disordered" evidence="2">
    <location>
        <begin position="286"/>
        <end position="313"/>
    </location>
</feature>
<dbReference type="PANTHER" id="PTHR12161:SF16">
    <property type="entry name" value="REGULATOR OF VPS4 ACTIVITY IN THE MVB PATHWAY PROTEIN"/>
    <property type="match status" value="1"/>
</dbReference>
<proteinExistence type="inferred from homology"/>
<organism evidence="3 4">
    <name type="scientific">Canavalia gladiata</name>
    <name type="common">Sword bean</name>
    <name type="synonym">Dolichos gladiatus</name>
    <dbReference type="NCBI Taxonomy" id="3824"/>
    <lineage>
        <taxon>Eukaryota</taxon>
        <taxon>Viridiplantae</taxon>
        <taxon>Streptophyta</taxon>
        <taxon>Embryophyta</taxon>
        <taxon>Tracheophyta</taxon>
        <taxon>Spermatophyta</taxon>
        <taxon>Magnoliopsida</taxon>
        <taxon>eudicotyledons</taxon>
        <taxon>Gunneridae</taxon>
        <taxon>Pentapetalae</taxon>
        <taxon>rosids</taxon>
        <taxon>fabids</taxon>
        <taxon>Fabales</taxon>
        <taxon>Fabaceae</taxon>
        <taxon>Papilionoideae</taxon>
        <taxon>50 kb inversion clade</taxon>
        <taxon>NPAAA clade</taxon>
        <taxon>indigoferoid/millettioid clade</taxon>
        <taxon>Phaseoleae</taxon>
        <taxon>Canavalia</taxon>
    </lineage>
</organism>
<feature type="compositionally biased region" description="Polar residues" evidence="2">
    <location>
        <begin position="382"/>
        <end position="393"/>
    </location>
</feature>
<comment type="caution">
    <text evidence="3">The sequence shown here is derived from an EMBL/GenBank/DDBJ whole genome shotgun (WGS) entry which is preliminary data.</text>
</comment>
<feature type="region of interest" description="Disordered" evidence="2">
    <location>
        <begin position="336"/>
        <end position="397"/>
    </location>
</feature>
<dbReference type="AlphaFoldDB" id="A0AAN9JYV2"/>
<gene>
    <name evidence="3" type="ORF">VNO77_39590</name>
</gene>
<dbReference type="InterPro" id="IPR005061">
    <property type="entry name" value="Ist1"/>
</dbReference>
<dbReference type="Pfam" id="PF03398">
    <property type="entry name" value="Ist1"/>
    <property type="match status" value="1"/>
</dbReference>
<comment type="similarity">
    <text evidence="1">Belongs to the IST1 family.</text>
</comment>